<dbReference type="EMBL" id="CM042883">
    <property type="protein sequence ID" value="KAI4374420.1"/>
    <property type="molecule type" value="Genomic_DNA"/>
</dbReference>
<reference evidence="2" key="1">
    <citation type="journal article" date="2023" name="Front. Plant Sci.">
        <title>Chromosomal-level genome assembly of Melastoma candidum provides insights into trichome evolution.</title>
        <authorList>
            <person name="Zhong Y."/>
            <person name="Wu W."/>
            <person name="Sun C."/>
            <person name="Zou P."/>
            <person name="Liu Y."/>
            <person name="Dai S."/>
            <person name="Zhou R."/>
        </authorList>
    </citation>
    <scope>NUCLEOTIDE SEQUENCE [LARGE SCALE GENOMIC DNA]</scope>
</reference>
<evidence type="ECO:0000313" key="1">
    <source>
        <dbReference type="EMBL" id="KAI4374420.1"/>
    </source>
</evidence>
<gene>
    <name evidence="1" type="ORF">MLD38_012417</name>
</gene>
<proteinExistence type="predicted"/>
<evidence type="ECO:0000313" key="2">
    <source>
        <dbReference type="Proteomes" id="UP001057402"/>
    </source>
</evidence>
<protein>
    <submittedName>
        <fullName evidence="1">Uncharacterized protein</fullName>
    </submittedName>
</protein>
<keyword evidence="2" id="KW-1185">Reference proteome</keyword>
<name>A0ACB9R6U5_9MYRT</name>
<accession>A0ACB9R6U5</accession>
<organism evidence="1 2">
    <name type="scientific">Melastoma candidum</name>
    <dbReference type="NCBI Taxonomy" id="119954"/>
    <lineage>
        <taxon>Eukaryota</taxon>
        <taxon>Viridiplantae</taxon>
        <taxon>Streptophyta</taxon>
        <taxon>Embryophyta</taxon>
        <taxon>Tracheophyta</taxon>
        <taxon>Spermatophyta</taxon>
        <taxon>Magnoliopsida</taxon>
        <taxon>eudicotyledons</taxon>
        <taxon>Gunneridae</taxon>
        <taxon>Pentapetalae</taxon>
        <taxon>rosids</taxon>
        <taxon>malvids</taxon>
        <taxon>Myrtales</taxon>
        <taxon>Melastomataceae</taxon>
        <taxon>Melastomatoideae</taxon>
        <taxon>Melastomateae</taxon>
        <taxon>Melastoma</taxon>
    </lineage>
</organism>
<comment type="caution">
    <text evidence="1">The sequence shown here is derived from an EMBL/GenBank/DDBJ whole genome shotgun (WGS) entry which is preliminary data.</text>
</comment>
<sequence length="163" mass="18743">MAKTGLAADRVAELKRELDRAVRRIVEGSEEEEEELGVGVVIDHAKEILMGLRELMMAGRRKGGPDDEEEEDERLEGEEEDRRLSMEEEADRLDNRDERDLLRAQQRELHRDPPHDLLQRPNQAQGTKGGGIPIRNYLGSRPKWGILCKVESDWHAREAEPCR</sequence>
<dbReference type="Proteomes" id="UP001057402">
    <property type="component" value="Chromosome 4"/>
</dbReference>